<dbReference type="Proteomes" id="UP000004947">
    <property type="component" value="Unassembled WGS sequence"/>
</dbReference>
<proteinExistence type="predicted"/>
<name>A6DRK1_9BACT</name>
<dbReference type="STRING" id="313628.LNTAR_13012"/>
<keyword evidence="2" id="KW-1185">Reference proteome</keyword>
<reference evidence="1 2" key="1">
    <citation type="journal article" date="2010" name="J. Bacteriol.">
        <title>Genome sequence of Lentisphaera araneosa HTCC2155T, the type species of the order Lentisphaerales in the phylum Lentisphaerae.</title>
        <authorList>
            <person name="Thrash J.C."/>
            <person name="Cho J.C."/>
            <person name="Vergin K.L."/>
            <person name="Morris R.M."/>
            <person name="Giovannoni S.J."/>
        </authorList>
    </citation>
    <scope>NUCLEOTIDE SEQUENCE [LARGE SCALE GENOMIC DNA]</scope>
    <source>
        <strain evidence="1 2">HTCC2155</strain>
    </source>
</reference>
<organism evidence="1 2">
    <name type="scientific">Lentisphaera araneosa HTCC2155</name>
    <dbReference type="NCBI Taxonomy" id="313628"/>
    <lineage>
        <taxon>Bacteria</taxon>
        <taxon>Pseudomonadati</taxon>
        <taxon>Lentisphaerota</taxon>
        <taxon>Lentisphaeria</taxon>
        <taxon>Lentisphaerales</taxon>
        <taxon>Lentisphaeraceae</taxon>
        <taxon>Lentisphaera</taxon>
    </lineage>
</organism>
<evidence type="ECO:0000313" key="2">
    <source>
        <dbReference type="Proteomes" id="UP000004947"/>
    </source>
</evidence>
<comment type="caution">
    <text evidence="1">The sequence shown here is derived from an EMBL/GenBank/DDBJ whole genome shotgun (WGS) entry which is preliminary data.</text>
</comment>
<dbReference type="EMBL" id="ABCK01000025">
    <property type="protein sequence ID" value="EDM25670.1"/>
    <property type="molecule type" value="Genomic_DNA"/>
</dbReference>
<protein>
    <recommendedName>
        <fullName evidence="3">SMI1/KNR4 family protein</fullName>
    </recommendedName>
</protein>
<accession>A6DRK1</accession>
<evidence type="ECO:0000313" key="1">
    <source>
        <dbReference type="EMBL" id="EDM25670.1"/>
    </source>
</evidence>
<dbReference type="AlphaFoldDB" id="A6DRK1"/>
<sequence>MYLPDPLKKLFDWIEHNKLYTDQANGRTGFLFPEDKLNESWTDEEREGGTLVYFYPEGNVNLKYWFGHEKPDVMNRLCVFAKTGGEGSQAALWLDDDGKQKIIHMGSGSGSVLCCVLAEDPIDFLRLLAIGYDEICWNSEFSYPPNSDPDECHIKPNIEFQNWVQKEFNTTIPQTALEIVKHPDEMGDEKTKDEFNQWVNKIV</sequence>
<gene>
    <name evidence="1" type="ORF">LNTAR_13012</name>
</gene>
<evidence type="ECO:0008006" key="3">
    <source>
        <dbReference type="Google" id="ProtNLM"/>
    </source>
</evidence>
<dbReference type="eggNOG" id="ENOG5030QJH">
    <property type="taxonomic scope" value="Bacteria"/>
</dbReference>